<evidence type="ECO:0000313" key="1">
    <source>
        <dbReference type="EMBL" id="KAE9401273.1"/>
    </source>
</evidence>
<keyword evidence="2" id="KW-1185">Reference proteome</keyword>
<gene>
    <name evidence="1" type="ORF">BT96DRAFT_608778</name>
</gene>
<sequence length="357" mass="40117">MEPYRPSSKESSQTGSRRERFFLPGRCLVVIARYTLYTKSLYMASYPPEVLSPFLQRLTFSALHQVTIHGYDPRVSKAPASVTLFKAASNESYRPHLESCVPFRMNAIAFLELLSQAELHELQHCTLDNINTTIDDSWDDYLSNPSSGSVDNFLVKRSQEKSAARSPLTSLYLNRVTNLPNTAFNKALFGHPHSLFDISTLENLTLCIASYPPVPLWHFNEVIGLCCPSVKSLTIRNWQDVAHSDASLLTKFNNVTHIAFDFYGGTGLGGLKASMELALEHLAQLKSLKKLNFTIESYRKLGSLVLGLEEGLDALCHEVTGIEEIVISVKSLSSENYDREEVFVWDRERCLLSTEVL</sequence>
<dbReference type="EMBL" id="ML769447">
    <property type="protein sequence ID" value="KAE9401273.1"/>
    <property type="molecule type" value="Genomic_DNA"/>
</dbReference>
<dbReference type="Proteomes" id="UP000799118">
    <property type="component" value="Unassembled WGS sequence"/>
</dbReference>
<reference evidence="1" key="1">
    <citation type="journal article" date="2019" name="Environ. Microbiol.">
        <title>Fungal ecological strategies reflected in gene transcription - a case study of two litter decomposers.</title>
        <authorList>
            <person name="Barbi F."/>
            <person name="Kohler A."/>
            <person name="Barry K."/>
            <person name="Baskaran P."/>
            <person name="Daum C."/>
            <person name="Fauchery L."/>
            <person name="Ihrmark K."/>
            <person name="Kuo A."/>
            <person name="LaButti K."/>
            <person name="Lipzen A."/>
            <person name="Morin E."/>
            <person name="Grigoriev I.V."/>
            <person name="Henrissat B."/>
            <person name="Lindahl B."/>
            <person name="Martin F."/>
        </authorList>
    </citation>
    <scope>NUCLEOTIDE SEQUENCE</scope>
    <source>
        <strain evidence="1">JB14</strain>
    </source>
</reference>
<proteinExistence type="predicted"/>
<evidence type="ECO:0000313" key="2">
    <source>
        <dbReference type="Proteomes" id="UP000799118"/>
    </source>
</evidence>
<name>A0A6A4HTK0_9AGAR</name>
<dbReference type="OrthoDB" id="2833188at2759"/>
<protein>
    <submittedName>
        <fullName evidence="1">Uncharacterized protein</fullName>
    </submittedName>
</protein>
<dbReference type="AlphaFoldDB" id="A0A6A4HTK0"/>
<accession>A0A6A4HTK0</accession>
<organism evidence="1 2">
    <name type="scientific">Gymnopus androsaceus JB14</name>
    <dbReference type="NCBI Taxonomy" id="1447944"/>
    <lineage>
        <taxon>Eukaryota</taxon>
        <taxon>Fungi</taxon>
        <taxon>Dikarya</taxon>
        <taxon>Basidiomycota</taxon>
        <taxon>Agaricomycotina</taxon>
        <taxon>Agaricomycetes</taxon>
        <taxon>Agaricomycetidae</taxon>
        <taxon>Agaricales</taxon>
        <taxon>Marasmiineae</taxon>
        <taxon>Omphalotaceae</taxon>
        <taxon>Gymnopus</taxon>
    </lineage>
</organism>